<keyword evidence="2" id="KW-0472">Membrane</keyword>
<organism evidence="3 4">
    <name type="scientific">Streptomyces lycii</name>
    <dbReference type="NCBI Taxonomy" id="2654337"/>
    <lineage>
        <taxon>Bacteria</taxon>
        <taxon>Bacillati</taxon>
        <taxon>Actinomycetota</taxon>
        <taxon>Actinomycetes</taxon>
        <taxon>Kitasatosporales</taxon>
        <taxon>Streptomycetaceae</taxon>
        <taxon>Streptomyces</taxon>
    </lineage>
</organism>
<reference evidence="3 4" key="1">
    <citation type="submission" date="2019-10" db="EMBL/GenBank/DDBJ databases">
        <title>Streptomyces tenebrisbrunneis sp.nov., an endogenous actinomycete isolated from of Lycium ruthenicum.</title>
        <authorList>
            <person name="Ma L."/>
        </authorList>
    </citation>
    <scope>NUCLEOTIDE SEQUENCE [LARGE SCALE GENOMIC DNA]</scope>
    <source>
        <strain evidence="3 4">TRM 66187</strain>
    </source>
</reference>
<evidence type="ECO:0000256" key="2">
    <source>
        <dbReference type="SAM" id="Phobius"/>
    </source>
</evidence>
<name>A0ABQ7FBX5_9ACTN</name>
<sequence length="632" mass="67029">MGTGAGMPYAKGPDSRIRDTEHPDADAAAALRAAAGPKRPGPRARLAAVAVPAGYLLASLLLYAGLWADLDRRYLVDSMRDQNQWEWFFAVTAHHVLGGENPLFTTLQNFPLGVNLMANTVMLGLSAPLAPVTALFGATTTWAVVLTGGLAATATAWYWLIRRHLTRNRAAAVLGGAVAAFAPPMISHANAHPNLVVLFVVPLIVDRALRLCAGGRVLRDGAVLGLLMAWQIFLGEEALLLAVTGMLVFALLHAAAAPRAALPAVRPLLGGLAVGAAVAVPLVAYPLYWQFFGDRSYKSIEHGPTGNSLLALVEFSGRALAGDPATAEALSLNPTEQNAFYGWPLLALVIGVTAALWRRPAVKALAGTAVVAAALSLGAEITLAGRPEDGTLPGPWRLLDKQPLFESVIESRYAMVCAPAIGMLLALAWTSFAEAAATARRSAPVPDDRDRRNRALLIRVAGALVLCAALLPVVPKPLETVDRPDVPTLVANGNWRKYVQPGESLVPVPLPSPAGADALHWQVAADFAFPLPGGYFNGPATERREDGEIPGGIYGAVPRPTAELLRDVRYSGEPPVIGPAERRAAREDLEFWRAGVLVLQEQPNDEALRGTLERLLGDPGQRVGDAWVWDVG</sequence>
<protein>
    <submittedName>
        <fullName evidence="3">Glycosyltransferase family 2 protein</fullName>
    </submittedName>
</protein>
<feature type="transmembrane region" description="Helical" evidence="2">
    <location>
        <begin position="456"/>
        <end position="474"/>
    </location>
</feature>
<keyword evidence="2" id="KW-1133">Transmembrane helix</keyword>
<accession>A0ABQ7FBX5</accession>
<proteinExistence type="predicted"/>
<feature type="transmembrane region" description="Helical" evidence="2">
    <location>
        <begin position="239"/>
        <end position="256"/>
    </location>
</feature>
<feature type="transmembrane region" description="Helical" evidence="2">
    <location>
        <begin position="142"/>
        <end position="161"/>
    </location>
</feature>
<evidence type="ECO:0000313" key="4">
    <source>
        <dbReference type="Proteomes" id="UP000621266"/>
    </source>
</evidence>
<gene>
    <name evidence="3" type="ORF">GCU69_24185</name>
</gene>
<feature type="transmembrane region" description="Helical" evidence="2">
    <location>
        <begin position="168"/>
        <end position="186"/>
    </location>
</feature>
<evidence type="ECO:0000313" key="3">
    <source>
        <dbReference type="EMBL" id="KAF4406591.1"/>
    </source>
</evidence>
<keyword evidence="2" id="KW-0812">Transmembrane</keyword>
<dbReference type="EMBL" id="WHPN01000358">
    <property type="protein sequence ID" value="KAF4406591.1"/>
    <property type="molecule type" value="Genomic_DNA"/>
</dbReference>
<feature type="region of interest" description="Disordered" evidence="1">
    <location>
        <begin position="1"/>
        <end position="20"/>
    </location>
</feature>
<feature type="transmembrane region" description="Helical" evidence="2">
    <location>
        <begin position="340"/>
        <end position="357"/>
    </location>
</feature>
<feature type="transmembrane region" description="Helical" evidence="2">
    <location>
        <begin position="413"/>
        <end position="435"/>
    </location>
</feature>
<feature type="transmembrane region" description="Helical" evidence="2">
    <location>
        <begin position="268"/>
        <end position="288"/>
    </location>
</feature>
<keyword evidence="4" id="KW-1185">Reference proteome</keyword>
<comment type="caution">
    <text evidence="3">The sequence shown here is derived from an EMBL/GenBank/DDBJ whole genome shotgun (WGS) entry which is preliminary data.</text>
</comment>
<dbReference type="Proteomes" id="UP000621266">
    <property type="component" value="Unassembled WGS sequence"/>
</dbReference>
<feature type="transmembrane region" description="Helical" evidence="2">
    <location>
        <begin position="364"/>
        <end position="385"/>
    </location>
</feature>
<feature type="transmembrane region" description="Helical" evidence="2">
    <location>
        <begin position="46"/>
        <end position="67"/>
    </location>
</feature>
<dbReference type="RefSeq" id="WP_156207138.1">
    <property type="nucleotide sequence ID" value="NZ_WHPN01000358.1"/>
</dbReference>
<evidence type="ECO:0000256" key="1">
    <source>
        <dbReference type="SAM" id="MobiDB-lite"/>
    </source>
</evidence>